<accession>A0A2Z7B7L4</accession>
<protein>
    <submittedName>
        <fullName evidence="2">Uncharacterized protein</fullName>
    </submittedName>
</protein>
<evidence type="ECO:0000313" key="2">
    <source>
        <dbReference type="EMBL" id="KZV27857.1"/>
    </source>
</evidence>
<name>A0A2Z7B7L4_9LAMI</name>
<dbReference type="EMBL" id="KV010263">
    <property type="protein sequence ID" value="KZV27857.1"/>
    <property type="molecule type" value="Genomic_DNA"/>
</dbReference>
<gene>
    <name evidence="2" type="ORF">F511_36457</name>
</gene>
<feature type="region of interest" description="Disordered" evidence="1">
    <location>
        <begin position="1"/>
        <end position="22"/>
    </location>
</feature>
<dbReference type="AlphaFoldDB" id="A0A2Z7B7L4"/>
<feature type="region of interest" description="Disordered" evidence="1">
    <location>
        <begin position="52"/>
        <end position="90"/>
    </location>
</feature>
<sequence length="107" mass="12095">MKKQKFMLLPYNSESPTPEDSQALQKVFSPAKYARSKSYKLVKPISSVPATVDEDLPPPIIEESSQREKSLEVVGDHTSQMSTSSKRLTQQLTLSPKLTRWIRGRTC</sequence>
<proteinExistence type="predicted"/>
<feature type="compositionally biased region" description="Polar residues" evidence="1">
    <location>
        <begin position="77"/>
        <end position="90"/>
    </location>
</feature>
<feature type="compositionally biased region" description="Polar residues" evidence="1">
    <location>
        <begin position="12"/>
        <end position="22"/>
    </location>
</feature>
<reference evidence="2 3" key="1">
    <citation type="journal article" date="2015" name="Proc. Natl. Acad. Sci. U.S.A.">
        <title>The resurrection genome of Boea hygrometrica: A blueprint for survival of dehydration.</title>
        <authorList>
            <person name="Xiao L."/>
            <person name="Yang G."/>
            <person name="Zhang L."/>
            <person name="Yang X."/>
            <person name="Zhao S."/>
            <person name="Ji Z."/>
            <person name="Zhou Q."/>
            <person name="Hu M."/>
            <person name="Wang Y."/>
            <person name="Chen M."/>
            <person name="Xu Y."/>
            <person name="Jin H."/>
            <person name="Xiao X."/>
            <person name="Hu G."/>
            <person name="Bao F."/>
            <person name="Hu Y."/>
            <person name="Wan P."/>
            <person name="Li L."/>
            <person name="Deng X."/>
            <person name="Kuang T."/>
            <person name="Xiang C."/>
            <person name="Zhu J.K."/>
            <person name="Oliver M.J."/>
            <person name="He Y."/>
        </authorList>
    </citation>
    <scope>NUCLEOTIDE SEQUENCE [LARGE SCALE GENOMIC DNA]</scope>
    <source>
        <strain evidence="3">cv. XS01</strain>
    </source>
</reference>
<evidence type="ECO:0000256" key="1">
    <source>
        <dbReference type="SAM" id="MobiDB-lite"/>
    </source>
</evidence>
<dbReference type="Proteomes" id="UP000250235">
    <property type="component" value="Unassembled WGS sequence"/>
</dbReference>
<feature type="compositionally biased region" description="Basic and acidic residues" evidence="1">
    <location>
        <begin position="64"/>
        <end position="75"/>
    </location>
</feature>
<keyword evidence="3" id="KW-1185">Reference proteome</keyword>
<organism evidence="2 3">
    <name type="scientific">Dorcoceras hygrometricum</name>
    <dbReference type="NCBI Taxonomy" id="472368"/>
    <lineage>
        <taxon>Eukaryota</taxon>
        <taxon>Viridiplantae</taxon>
        <taxon>Streptophyta</taxon>
        <taxon>Embryophyta</taxon>
        <taxon>Tracheophyta</taxon>
        <taxon>Spermatophyta</taxon>
        <taxon>Magnoliopsida</taxon>
        <taxon>eudicotyledons</taxon>
        <taxon>Gunneridae</taxon>
        <taxon>Pentapetalae</taxon>
        <taxon>asterids</taxon>
        <taxon>lamiids</taxon>
        <taxon>Lamiales</taxon>
        <taxon>Gesneriaceae</taxon>
        <taxon>Didymocarpoideae</taxon>
        <taxon>Trichosporeae</taxon>
        <taxon>Loxocarpinae</taxon>
        <taxon>Dorcoceras</taxon>
    </lineage>
</organism>
<evidence type="ECO:0000313" key="3">
    <source>
        <dbReference type="Proteomes" id="UP000250235"/>
    </source>
</evidence>